<gene>
    <name evidence="2" type="ORF">GHK62_06135</name>
</gene>
<accession>A0A6N7LBR2</accession>
<dbReference type="AlphaFoldDB" id="A0A6N7LBR2"/>
<evidence type="ECO:0000313" key="3">
    <source>
        <dbReference type="Proteomes" id="UP000439983"/>
    </source>
</evidence>
<keyword evidence="1" id="KW-1133">Transmembrane helix</keyword>
<name>A0A6N7LBR2_SINTE</name>
<dbReference type="RefSeq" id="WP_184108668.1">
    <property type="nucleotide sequence ID" value="NZ_JACIGA010000008.1"/>
</dbReference>
<feature type="transmembrane region" description="Helical" evidence="1">
    <location>
        <begin position="42"/>
        <end position="59"/>
    </location>
</feature>
<evidence type="ECO:0000256" key="1">
    <source>
        <dbReference type="SAM" id="Phobius"/>
    </source>
</evidence>
<feature type="transmembrane region" description="Helical" evidence="1">
    <location>
        <begin position="71"/>
        <end position="88"/>
    </location>
</feature>
<sequence>MKVILQRYATPFITGLFLVSLISGIALFFHVGNGVLNEMHEWLSLVLVLPFALHVWKNWRSMTHYLGRLPMTLALLVSAGAAIAMAWPNGESRSGGPPQIAFSRQIIAHTASEIAPLLGQTSESLIATLKARGFAAPAPDMALIEIATKSGKNESQLVRALLPSQP</sequence>
<reference evidence="2 3" key="1">
    <citation type="journal article" date="2013" name="Genome Biol.">
        <title>Comparative genomics of the core and accessory genomes of 48 Sinorhizobium strains comprising five genospecies.</title>
        <authorList>
            <person name="Sugawara M."/>
            <person name="Epstein B."/>
            <person name="Badgley B.D."/>
            <person name="Unno T."/>
            <person name="Xu L."/>
            <person name="Reese J."/>
            <person name="Gyaneshwar P."/>
            <person name="Denny R."/>
            <person name="Mudge J."/>
            <person name="Bharti A.K."/>
            <person name="Farmer A.D."/>
            <person name="May G.D."/>
            <person name="Woodward J.E."/>
            <person name="Medigue C."/>
            <person name="Vallenet D."/>
            <person name="Lajus A."/>
            <person name="Rouy Z."/>
            <person name="Martinez-Vaz B."/>
            <person name="Tiffin P."/>
            <person name="Young N.D."/>
            <person name="Sadowsky M.J."/>
        </authorList>
    </citation>
    <scope>NUCLEOTIDE SEQUENCE [LARGE SCALE GENOMIC DNA]</scope>
    <source>
        <strain evidence="2 3">USDA4894</strain>
    </source>
</reference>
<keyword evidence="1" id="KW-0812">Transmembrane</keyword>
<keyword evidence="1" id="KW-0472">Membrane</keyword>
<dbReference type="EMBL" id="WITC01000028">
    <property type="protein sequence ID" value="MQX14355.1"/>
    <property type="molecule type" value="Genomic_DNA"/>
</dbReference>
<proteinExistence type="predicted"/>
<keyword evidence="3" id="KW-1185">Reference proteome</keyword>
<dbReference type="Proteomes" id="UP000439983">
    <property type="component" value="Unassembled WGS sequence"/>
</dbReference>
<organism evidence="2 3">
    <name type="scientific">Sinorhizobium terangae</name>
    <dbReference type="NCBI Taxonomy" id="110322"/>
    <lineage>
        <taxon>Bacteria</taxon>
        <taxon>Pseudomonadati</taxon>
        <taxon>Pseudomonadota</taxon>
        <taxon>Alphaproteobacteria</taxon>
        <taxon>Hyphomicrobiales</taxon>
        <taxon>Rhizobiaceae</taxon>
        <taxon>Sinorhizobium/Ensifer group</taxon>
        <taxon>Sinorhizobium</taxon>
    </lineage>
</organism>
<comment type="caution">
    <text evidence="2">The sequence shown here is derived from an EMBL/GenBank/DDBJ whole genome shotgun (WGS) entry which is preliminary data.</text>
</comment>
<protein>
    <submittedName>
        <fullName evidence="2">DUF4405 domain-containing protein</fullName>
    </submittedName>
</protein>
<feature type="transmembrane region" description="Helical" evidence="1">
    <location>
        <begin position="12"/>
        <end position="30"/>
    </location>
</feature>
<evidence type="ECO:0000313" key="2">
    <source>
        <dbReference type="EMBL" id="MQX14355.1"/>
    </source>
</evidence>